<evidence type="ECO:0000256" key="1">
    <source>
        <dbReference type="SAM" id="MobiDB-lite"/>
    </source>
</evidence>
<accession>A0ABQ5RRN4</accession>
<feature type="region of interest" description="Disordered" evidence="1">
    <location>
        <begin position="444"/>
        <end position="493"/>
    </location>
</feature>
<feature type="compositionally biased region" description="Polar residues" evidence="1">
    <location>
        <begin position="457"/>
        <end position="466"/>
    </location>
</feature>
<evidence type="ECO:0000313" key="3">
    <source>
        <dbReference type="Proteomes" id="UP001165090"/>
    </source>
</evidence>
<reference evidence="2 3" key="1">
    <citation type="journal article" date="2023" name="IScience">
        <title>Expanded male sex-determining region conserved during the evolution of homothallism in the green alga Volvox.</title>
        <authorList>
            <person name="Yamamoto K."/>
            <person name="Matsuzaki R."/>
            <person name="Mahakham W."/>
            <person name="Heman W."/>
            <person name="Sekimoto H."/>
            <person name="Kawachi M."/>
            <person name="Minakuchi Y."/>
            <person name="Toyoda A."/>
            <person name="Nozaki H."/>
        </authorList>
    </citation>
    <scope>NUCLEOTIDE SEQUENCE [LARGE SCALE GENOMIC DNA]</scope>
    <source>
        <strain evidence="2 3">NIES-4468</strain>
    </source>
</reference>
<dbReference type="Proteomes" id="UP001165090">
    <property type="component" value="Unassembled WGS sequence"/>
</dbReference>
<sequence length="557" mass="58452">MIRGINNRNSAVSTAKATVSAVPVMLPSASSRRVPPHGGDPGLSTLRNPGSIANPTTTVVLASTITARKGPVVTRSSSVPLPEKRTSALAPTASYDNNDGVDSLASPPSTQAQPATPAAAAAAAAVPAPGCHGNGSVSSASGDIKQDFPAGIDGRPGMYRAAGLYSMTNDELLELLFQRAGLQALQFAPALPHMAASTRYMQVSPDNLAEWVSLLVDLEVQYPATVLAPCPAFLMVPLTHDPPGVPPSSSSIPRLDSPNDAASRPLVARLDTGFRYGGPEYSECCRRFVGHLRDTLLMDEREVFGLLARFQNEEASPPLASLPPASVLLTYPQVPAAEGAGLEETPTSSHHNASGPACARRSQSLSEEEELDLALYHFLRHAPAVLAMTQTELSCALEWLSAEGGLDYLEMCRLLCAAPQLLLAVAARLAEAAAREMRRPTPLGASAADASTVPCPHSTTLQNSGSEYKGLRSDSRDHLEPCDGPPTPTTAQSAVQGEVGDIGDAGWKCERAGRGTICVDDCTQDLKAEIRRVVGLARRQTALEGLQAVQTNTAKVL</sequence>
<feature type="compositionally biased region" description="Low complexity" evidence="1">
    <location>
        <begin position="105"/>
        <end position="121"/>
    </location>
</feature>
<organism evidence="2 3">
    <name type="scientific">Volvox africanus</name>
    <dbReference type="NCBI Taxonomy" id="51714"/>
    <lineage>
        <taxon>Eukaryota</taxon>
        <taxon>Viridiplantae</taxon>
        <taxon>Chlorophyta</taxon>
        <taxon>core chlorophytes</taxon>
        <taxon>Chlorophyceae</taxon>
        <taxon>CS clade</taxon>
        <taxon>Chlamydomonadales</taxon>
        <taxon>Volvocaceae</taxon>
        <taxon>Volvox</taxon>
    </lineage>
</organism>
<evidence type="ECO:0000313" key="2">
    <source>
        <dbReference type="EMBL" id="GLI60243.1"/>
    </source>
</evidence>
<name>A0ABQ5RRN4_9CHLO</name>
<proteinExistence type="predicted"/>
<gene>
    <name evidence="2" type="ORF">VaNZ11_002332</name>
</gene>
<dbReference type="EMBL" id="BSDZ01000005">
    <property type="protein sequence ID" value="GLI60243.1"/>
    <property type="molecule type" value="Genomic_DNA"/>
</dbReference>
<feature type="region of interest" description="Disordered" evidence="1">
    <location>
        <begin position="28"/>
        <end position="51"/>
    </location>
</feature>
<feature type="compositionally biased region" description="Basic and acidic residues" evidence="1">
    <location>
        <begin position="469"/>
        <end position="481"/>
    </location>
</feature>
<feature type="region of interest" description="Disordered" evidence="1">
    <location>
        <begin position="71"/>
        <end position="121"/>
    </location>
</feature>
<feature type="region of interest" description="Disordered" evidence="1">
    <location>
        <begin position="340"/>
        <end position="362"/>
    </location>
</feature>
<comment type="caution">
    <text evidence="2">The sequence shown here is derived from an EMBL/GenBank/DDBJ whole genome shotgun (WGS) entry which is preliminary data.</text>
</comment>
<keyword evidence="3" id="KW-1185">Reference proteome</keyword>
<protein>
    <submittedName>
        <fullName evidence="2">Uncharacterized protein</fullName>
    </submittedName>
</protein>